<reference evidence="1 2" key="1">
    <citation type="submission" date="2018-05" db="EMBL/GenBank/DDBJ databases">
        <title>Genomic Encyclopedia of Type Strains, Phase IV (KMG-IV): sequencing the most valuable type-strain genomes for metagenomic binning, comparative biology and taxonomic classification.</title>
        <authorList>
            <person name="Goeker M."/>
        </authorList>
    </citation>
    <scope>NUCLEOTIDE SEQUENCE [LARGE SCALE GENOMIC DNA]</scope>
    <source>
        <strain evidence="1 2">DSM 16791</strain>
    </source>
</reference>
<dbReference type="RefSeq" id="WP_110029964.1">
    <property type="nucleotide sequence ID" value="NZ_QGTR01000001.1"/>
</dbReference>
<dbReference type="AlphaFoldDB" id="A0A317PPL2"/>
<proteinExistence type="predicted"/>
<dbReference type="Proteomes" id="UP000246352">
    <property type="component" value="Unassembled WGS sequence"/>
</dbReference>
<organism evidence="1 2">
    <name type="scientific">Hoeflea marina</name>
    <dbReference type="NCBI Taxonomy" id="274592"/>
    <lineage>
        <taxon>Bacteria</taxon>
        <taxon>Pseudomonadati</taxon>
        <taxon>Pseudomonadota</taxon>
        <taxon>Alphaproteobacteria</taxon>
        <taxon>Hyphomicrobiales</taxon>
        <taxon>Rhizobiaceae</taxon>
        <taxon>Hoeflea</taxon>
    </lineage>
</organism>
<dbReference type="EMBL" id="QGTR01000001">
    <property type="protein sequence ID" value="PWW03392.1"/>
    <property type="molecule type" value="Genomic_DNA"/>
</dbReference>
<name>A0A317PPL2_9HYPH</name>
<protein>
    <submittedName>
        <fullName evidence="1">Uncharacterized protein</fullName>
    </submittedName>
</protein>
<keyword evidence="2" id="KW-1185">Reference proteome</keyword>
<evidence type="ECO:0000313" key="1">
    <source>
        <dbReference type="EMBL" id="PWW03392.1"/>
    </source>
</evidence>
<evidence type="ECO:0000313" key="2">
    <source>
        <dbReference type="Proteomes" id="UP000246352"/>
    </source>
</evidence>
<gene>
    <name evidence="1" type="ORF">DFR52_10172</name>
</gene>
<dbReference type="OrthoDB" id="7943907at2"/>
<sequence>MEQTGLFLTHVWSDRIARHFDRLVRETEGVVRWHLVRDHGDGDMRCETLVGEPAASVLSVRHERMREAGTIHGGLLDSLIWPFLLATDSDFVWLIEYDVDFSGDWATFFRQFQTSGADLLTTTLDPRSDCEDWFWWSTALVPAEVPPEQLYRGFHPLMRVSRRFAHEYRRSMEDPAWSGHYEFTLPTAALAAGLSVEDIGGSGPLCPEHRRGRNYRSMPRDGSLPSGTFVWRPIRKRYFIERPRDFEVADLLYHPVKPNVANWEAPPAPRKTLMGRLRKWWRRSKRWRRL</sequence>
<accession>A0A317PPL2</accession>
<comment type="caution">
    <text evidence="1">The sequence shown here is derived from an EMBL/GenBank/DDBJ whole genome shotgun (WGS) entry which is preliminary data.</text>
</comment>